<evidence type="ECO:0000256" key="2">
    <source>
        <dbReference type="ARBA" id="ARBA00022528"/>
    </source>
</evidence>
<dbReference type="EMBL" id="HBEM01030858">
    <property type="protein sequence ID" value="CAD8462069.1"/>
    <property type="molecule type" value="Transcribed_RNA"/>
</dbReference>
<dbReference type="GO" id="GO:0009535">
    <property type="term" value="C:chloroplast thylakoid membrane"/>
    <property type="evidence" value="ECO:0007669"/>
    <property type="project" value="UniProtKB-SubCell"/>
</dbReference>
<gene>
    <name evidence="11" type="ORF">LAMO00422_LOCUS21029</name>
</gene>
<dbReference type="InterPro" id="IPR023222">
    <property type="entry name" value="PsbQ-like_dom_sf"/>
</dbReference>
<evidence type="ECO:0008006" key="12">
    <source>
        <dbReference type="Google" id="ProtNLM"/>
    </source>
</evidence>
<feature type="transmembrane region" description="Helical" evidence="10">
    <location>
        <begin position="21"/>
        <end position="42"/>
    </location>
</feature>
<evidence type="ECO:0000256" key="5">
    <source>
        <dbReference type="ARBA" id="ARBA00022946"/>
    </source>
</evidence>
<evidence type="ECO:0000256" key="1">
    <source>
        <dbReference type="ARBA" id="ARBA00004334"/>
    </source>
</evidence>
<keyword evidence="5" id="KW-0809">Transit peptide</keyword>
<dbReference type="PANTHER" id="PTHR33399">
    <property type="entry name" value="OXYGEN-EVOLVING ENHANCER PROTEIN 3-1, CHLOROPLASTIC"/>
    <property type="match status" value="1"/>
</dbReference>
<evidence type="ECO:0000256" key="6">
    <source>
        <dbReference type="ARBA" id="ARBA00023078"/>
    </source>
</evidence>
<evidence type="ECO:0000313" key="11">
    <source>
        <dbReference type="EMBL" id="CAD8462069.1"/>
    </source>
</evidence>
<dbReference type="AlphaFoldDB" id="A0A7S0H8F8"/>
<comment type="subcellular location">
    <subcellularLocation>
        <location evidence="1">Plastid</location>
        <location evidence="1">Chloroplast thylakoid membrane</location>
    </subcellularLocation>
</comment>
<keyword evidence="8" id="KW-0604">Photosystem II</keyword>
<keyword evidence="2" id="KW-0150">Chloroplast</keyword>
<evidence type="ECO:0000256" key="3">
    <source>
        <dbReference type="ARBA" id="ARBA00022531"/>
    </source>
</evidence>
<keyword evidence="4" id="KW-0934">Plastid</keyword>
<reference evidence="11" key="1">
    <citation type="submission" date="2021-01" db="EMBL/GenBank/DDBJ databases">
        <authorList>
            <person name="Corre E."/>
            <person name="Pelletier E."/>
            <person name="Niang G."/>
            <person name="Scheremetjew M."/>
            <person name="Finn R."/>
            <person name="Kale V."/>
            <person name="Holt S."/>
            <person name="Cochrane G."/>
            <person name="Meng A."/>
            <person name="Brown T."/>
            <person name="Cohen L."/>
        </authorList>
    </citation>
    <scope>NUCLEOTIDE SEQUENCE</scope>
    <source>
        <strain evidence="11">CCMP2058</strain>
    </source>
</reference>
<organism evidence="11">
    <name type="scientific">Amorphochlora amoebiformis</name>
    <dbReference type="NCBI Taxonomy" id="1561963"/>
    <lineage>
        <taxon>Eukaryota</taxon>
        <taxon>Sar</taxon>
        <taxon>Rhizaria</taxon>
        <taxon>Cercozoa</taxon>
        <taxon>Chlorarachniophyceae</taxon>
        <taxon>Amorphochlora</taxon>
    </lineage>
</organism>
<proteinExistence type="inferred from homology"/>
<keyword evidence="10" id="KW-0812">Transmembrane</keyword>
<name>A0A7S0H8F8_9EUKA</name>
<dbReference type="GO" id="GO:0009523">
    <property type="term" value="C:photosystem II"/>
    <property type="evidence" value="ECO:0007669"/>
    <property type="project" value="UniProtKB-KW"/>
</dbReference>
<dbReference type="PANTHER" id="PTHR33399:SF3">
    <property type="entry name" value="OXYGEN-EVOLVING ENHANCER PROTEIN 3-1, CHLOROPLASTIC"/>
    <property type="match status" value="1"/>
</dbReference>
<sequence>MQYRAIEEGKALAPRVTKKSSFVAVAVIAVVCCVAGAMMFGGSSQLQNAVRSNVNCRNVRATAGVDRRAMMGGLFGIAAAGANKAFAAGPGFTNPDFIDDRKAKTKGFDIIYEARDLSLDQNVRDGMTQARSSLDATKARVKDAEVKLNEAGAFVDKKYWTEGRNVLRRLVGTLRFDLAALASSKTGASKKEAMKANKEFFASLESFDLAMSKKNVDAGKKAFAKTISAYKNAVSLTA</sequence>
<evidence type="ECO:0000256" key="4">
    <source>
        <dbReference type="ARBA" id="ARBA00022640"/>
    </source>
</evidence>
<keyword evidence="7 10" id="KW-0472">Membrane</keyword>
<evidence type="ECO:0000256" key="9">
    <source>
        <dbReference type="ARBA" id="ARBA00035649"/>
    </source>
</evidence>
<protein>
    <recommendedName>
        <fullName evidence="12">Oxygen-evolving enhancer protein 3</fullName>
    </recommendedName>
</protein>
<dbReference type="GO" id="GO:0009767">
    <property type="term" value="P:photosynthetic electron transport chain"/>
    <property type="evidence" value="ECO:0007669"/>
    <property type="project" value="TreeGrafter"/>
</dbReference>
<dbReference type="Gene3D" id="1.20.120.290">
    <property type="entry name" value="Oxygen-evolving enhancer protein 3 (PsbQ), four-helix up-down bundle"/>
    <property type="match status" value="1"/>
</dbReference>
<accession>A0A7S0H8F8</accession>
<evidence type="ECO:0000256" key="8">
    <source>
        <dbReference type="ARBA" id="ARBA00023276"/>
    </source>
</evidence>
<dbReference type="Pfam" id="PF05757">
    <property type="entry name" value="PsbQ"/>
    <property type="match status" value="1"/>
</dbReference>
<dbReference type="GO" id="GO:0005509">
    <property type="term" value="F:calcium ion binding"/>
    <property type="evidence" value="ECO:0007669"/>
    <property type="project" value="InterPro"/>
</dbReference>
<dbReference type="SUPFAM" id="SSF101112">
    <property type="entry name" value="Oxygen-evolving enhancer protein 3"/>
    <property type="match status" value="1"/>
</dbReference>
<keyword evidence="6" id="KW-0793">Thylakoid</keyword>
<comment type="similarity">
    <text evidence="9">Belongs to the PsbQ family.</text>
</comment>
<dbReference type="InterPro" id="IPR054099">
    <property type="entry name" value="PSII_PsbQ_pln"/>
</dbReference>
<keyword evidence="10" id="KW-1133">Transmembrane helix</keyword>
<keyword evidence="3" id="KW-0602">Photosynthesis</keyword>
<dbReference type="GO" id="GO:0019898">
    <property type="term" value="C:extrinsic component of membrane"/>
    <property type="evidence" value="ECO:0007669"/>
    <property type="project" value="InterPro"/>
</dbReference>
<evidence type="ECO:0000256" key="7">
    <source>
        <dbReference type="ARBA" id="ARBA00023136"/>
    </source>
</evidence>
<evidence type="ECO:0000256" key="10">
    <source>
        <dbReference type="SAM" id="Phobius"/>
    </source>
</evidence>
<dbReference type="InterPro" id="IPR008797">
    <property type="entry name" value="PSII_PsbQ"/>
</dbReference>